<dbReference type="InterPro" id="IPR013785">
    <property type="entry name" value="Aldolase_TIM"/>
</dbReference>
<accession>A0A1V4QHD8</accession>
<dbReference type="PROSITE" id="PS51918">
    <property type="entry name" value="RADICAL_SAM"/>
    <property type="match status" value="1"/>
</dbReference>
<name>A0A1V4QHD8_UNCW3</name>
<dbReference type="InterPro" id="IPR058240">
    <property type="entry name" value="rSAM_sf"/>
</dbReference>
<dbReference type="InterPro" id="IPR023885">
    <property type="entry name" value="4Fe4S-binding_SPASM_dom"/>
</dbReference>
<evidence type="ECO:0000256" key="4">
    <source>
        <dbReference type="ARBA" id="ARBA00023014"/>
    </source>
</evidence>
<dbReference type="CDD" id="cd21109">
    <property type="entry name" value="SPASM"/>
    <property type="match status" value="1"/>
</dbReference>
<dbReference type="SMART" id="SM00729">
    <property type="entry name" value="Elp3"/>
    <property type="match status" value="1"/>
</dbReference>
<keyword evidence="4" id="KW-0411">Iron-sulfur</keyword>
<dbReference type="SFLD" id="SFLDS00029">
    <property type="entry name" value="Radical_SAM"/>
    <property type="match status" value="1"/>
</dbReference>
<dbReference type="GO" id="GO:0003824">
    <property type="term" value="F:catalytic activity"/>
    <property type="evidence" value="ECO:0007669"/>
    <property type="project" value="InterPro"/>
</dbReference>
<keyword evidence="1" id="KW-0949">S-adenosyl-L-methionine</keyword>
<dbReference type="Pfam" id="PF13186">
    <property type="entry name" value="SPASM"/>
    <property type="match status" value="1"/>
</dbReference>
<dbReference type="InterPro" id="IPR007197">
    <property type="entry name" value="rSAM"/>
</dbReference>
<dbReference type="PANTHER" id="PTHR11228:SF7">
    <property type="entry name" value="PQQA PEPTIDE CYCLASE"/>
    <property type="match status" value="1"/>
</dbReference>
<dbReference type="SFLD" id="SFLDG01067">
    <property type="entry name" value="SPASM/twitch_domain_containing"/>
    <property type="match status" value="1"/>
</dbReference>
<organism evidence="6 7">
    <name type="scientific">candidate division WOR-3 bacterium 4484_100</name>
    <dbReference type="NCBI Taxonomy" id="1936077"/>
    <lineage>
        <taxon>Bacteria</taxon>
        <taxon>Bacteria division WOR-3</taxon>
    </lineage>
</organism>
<dbReference type="Gene3D" id="3.20.20.70">
    <property type="entry name" value="Aldolase class I"/>
    <property type="match status" value="1"/>
</dbReference>
<evidence type="ECO:0000313" key="6">
    <source>
        <dbReference type="EMBL" id="OPX18431.1"/>
    </source>
</evidence>
<evidence type="ECO:0000259" key="5">
    <source>
        <dbReference type="PROSITE" id="PS51918"/>
    </source>
</evidence>
<evidence type="ECO:0000313" key="7">
    <source>
        <dbReference type="Proteomes" id="UP000191663"/>
    </source>
</evidence>
<dbReference type="Proteomes" id="UP000191663">
    <property type="component" value="Unassembled WGS sequence"/>
</dbReference>
<dbReference type="PANTHER" id="PTHR11228">
    <property type="entry name" value="RADICAL SAM DOMAIN PROTEIN"/>
    <property type="match status" value="1"/>
</dbReference>
<evidence type="ECO:0000256" key="3">
    <source>
        <dbReference type="ARBA" id="ARBA00023004"/>
    </source>
</evidence>
<dbReference type="InterPro" id="IPR050377">
    <property type="entry name" value="Radical_SAM_PqqE_MftC-like"/>
</dbReference>
<dbReference type="Pfam" id="PF04055">
    <property type="entry name" value="Radical_SAM"/>
    <property type="match status" value="1"/>
</dbReference>
<protein>
    <submittedName>
        <fullName evidence="6">Radical SAM protein</fullName>
    </submittedName>
</protein>
<gene>
    <name evidence="6" type="ORF">BXT86_01135</name>
</gene>
<dbReference type="EMBL" id="MUKB01000014">
    <property type="protein sequence ID" value="OPX18431.1"/>
    <property type="molecule type" value="Genomic_DNA"/>
</dbReference>
<dbReference type="CDD" id="cd01335">
    <property type="entry name" value="Radical_SAM"/>
    <property type="match status" value="1"/>
</dbReference>
<dbReference type="AlphaFoldDB" id="A0A1V4QHD8"/>
<evidence type="ECO:0000256" key="1">
    <source>
        <dbReference type="ARBA" id="ARBA00022691"/>
    </source>
</evidence>
<keyword evidence="2" id="KW-0479">Metal-binding</keyword>
<keyword evidence="3" id="KW-0408">Iron</keyword>
<sequence length="331" mass="38357">MECAVITTYRCNARCQMCNCWKVPTKPSEEFNPEILKKIPAGMKRLNITGGEPLLRKDLMEIVEILNKKTERLEISTNGYFTDKIIDIAKRFPDITVRISVEGLPEKNDRLRGLKNGFDHALRTLLELKNLGIKDIGFAIVISHNNISDLLALYELTAGLDVEFSQSTMHNSFYFHKFDNRIEDIDEVSRIMYDFIKRLLSSRRRSLKMRVKDWFRAYINMGLLKYIRGESRPIPCGAGTDSFFVDPWGRVLACNGSDEPWVMGDLNSQDFDELWHSEQAEAVRQMVRNCQKNCWMTGTSVPAMRKNFLIPFSWVLKNKLRMLLNREVIVS</sequence>
<feature type="domain" description="Radical SAM core" evidence="5">
    <location>
        <begin position="1"/>
        <end position="210"/>
    </location>
</feature>
<reference evidence="7" key="1">
    <citation type="submission" date="2017-01" db="EMBL/GenBank/DDBJ databases">
        <title>Novel pathways for hydrocarbon cycling and metabolic interdependencies in hydrothermal sediment communities.</title>
        <authorList>
            <person name="Dombrowski N."/>
            <person name="Seitz K."/>
            <person name="Teske A."/>
            <person name="Baker B."/>
        </authorList>
    </citation>
    <scope>NUCLEOTIDE SEQUENCE [LARGE SCALE GENOMIC DNA]</scope>
</reference>
<dbReference type="GO" id="GO:0046872">
    <property type="term" value="F:metal ion binding"/>
    <property type="evidence" value="ECO:0007669"/>
    <property type="project" value="UniProtKB-KW"/>
</dbReference>
<comment type="caution">
    <text evidence="6">The sequence shown here is derived from an EMBL/GenBank/DDBJ whole genome shotgun (WGS) entry which is preliminary data.</text>
</comment>
<proteinExistence type="predicted"/>
<dbReference type="GO" id="GO:0051536">
    <property type="term" value="F:iron-sulfur cluster binding"/>
    <property type="evidence" value="ECO:0007669"/>
    <property type="project" value="UniProtKB-KW"/>
</dbReference>
<evidence type="ECO:0000256" key="2">
    <source>
        <dbReference type="ARBA" id="ARBA00022723"/>
    </source>
</evidence>
<dbReference type="InterPro" id="IPR006638">
    <property type="entry name" value="Elp3/MiaA/NifB-like_rSAM"/>
</dbReference>
<dbReference type="SUPFAM" id="SSF102114">
    <property type="entry name" value="Radical SAM enzymes"/>
    <property type="match status" value="1"/>
</dbReference>